<dbReference type="EMBL" id="FNHP01000014">
    <property type="protein sequence ID" value="SDM74967.1"/>
    <property type="molecule type" value="Genomic_DNA"/>
</dbReference>
<dbReference type="RefSeq" id="WP_091572919.1">
    <property type="nucleotide sequence ID" value="NZ_FNHP01000014.1"/>
</dbReference>
<dbReference type="InterPro" id="IPR016181">
    <property type="entry name" value="Acyl_CoA_acyltransferase"/>
</dbReference>
<dbReference type="PROSITE" id="PS51186">
    <property type="entry name" value="GNAT"/>
    <property type="match status" value="1"/>
</dbReference>
<keyword evidence="3" id="KW-1185">Reference proteome</keyword>
<evidence type="ECO:0000313" key="2">
    <source>
        <dbReference type="EMBL" id="SDM74967.1"/>
    </source>
</evidence>
<evidence type="ECO:0000259" key="1">
    <source>
        <dbReference type="PROSITE" id="PS51186"/>
    </source>
</evidence>
<dbReference type="InterPro" id="IPR000182">
    <property type="entry name" value="GNAT_dom"/>
</dbReference>
<dbReference type="Gene3D" id="3.40.630.30">
    <property type="match status" value="1"/>
</dbReference>
<feature type="domain" description="N-acetyltransferase" evidence="1">
    <location>
        <begin position="19"/>
        <end position="175"/>
    </location>
</feature>
<dbReference type="CDD" id="cd04301">
    <property type="entry name" value="NAT_SF"/>
    <property type="match status" value="1"/>
</dbReference>
<protein>
    <submittedName>
        <fullName evidence="2">Ribosomal protein S18 acetylase RimI</fullName>
    </submittedName>
</protein>
<dbReference type="GO" id="GO:0005840">
    <property type="term" value="C:ribosome"/>
    <property type="evidence" value="ECO:0007669"/>
    <property type="project" value="UniProtKB-KW"/>
</dbReference>
<sequence length="175" mass="18957">MTPAAEQAPPPGERPPEVTLLHPSAAHEMPAVRELFEEYAASLDVDLSFQGFDQELAGLPGEYVAPRGHLLLALVDGALAGCCALRPLDNADYANAAEMKRLYVRRAFRGFGLGRQLAEATLDAARRAGYACVLLDTLDGMESARALYTELGFEEIPPYYHNPVAGAHYLKADID</sequence>
<name>A0A1G9VSB9_9BURK</name>
<dbReference type="InterPro" id="IPR052777">
    <property type="entry name" value="Acetyltransferase_Enz"/>
</dbReference>
<keyword evidence="2" id="KW-0689">Ribosomal protein</keyword>
<dbReference type="PANTHER" id="PTHR43305">
    <property type="entry name" value="FAMILY N-ACETYLTRANSFERASE, PUTATIVE (AFU_ORTHOLOGUE AFUA_2G01380)-RELATED"/>
    <property type="match status" value="1"/>
</dbReference>
<organism evidence="2 3">
    <name type="scientific">Oryzisolibacter propanilivorax</name>
    <dbReference type="NCBI Taxonomy" id="1527607"/>
    <lineage>
        <taxon>Bacteria</taxon>
        <taxon>Pseudomonadati</taxon>
        <taxon>Pseudomonadota</taxon>
        <taxon>Betaproteobacteria</taxon>
        <taxon>Burkholderiales</taxon>
        <taxon>Comamonadaceae</taxon>
        <taxon>Oryzisolibacter</taxon>
    </lineage>
</organism>
<dbReference type="GO" id="GO:0016747">
    <property type="term" value="F:acyltransferase activity, transferring groups other than amino-acyl groups"/>
    <property type="evidence" value="ECO:0007669"/>
    <property type="project" value="InterPro"/>
</dbReference>
<reference evidence="3" key="1">
    <citation type="submission" date="2016-10" db="EMBL/GenBank/DDBJ databases">
        <authorList>
            <person name="Varghese N."/>
            <person name="Submissions S."/>
        </authorList>
    </citation>
    <scope>NUCLEOTIDE SEQUENCE [LARGE SCALE GENOMIC DNA]</scope>
    <source>
        <strain evidence="3">EPL6</strain>
    </source>
</reference>
<proteinExistence type="predicted"/>
<dbReference type="STRING" id="1527607.SAMN05428957_11459"/>
<evidence type="ECO:0000313" key="3">
    <source>
        <dbReference type="Proteomes" id="UP000198552"/>
    </source>
</evidence>
<dbReference type="AlphaFoldDB" id="A0A1G9VSB9"/>
<keyword evidence="2" id="KW-0687">Ribonucleoprotein</keyword>
<gene>
    <name evidence="2" type="ORF">SAMN05428957_11459</name>
</gene>
<dbReference type="Pfam" id="PF00583">
    <property type="entry name" value="Acetyltransf_1"/>
    <property type="match status" value="1"/>
</dbReference>
<dbReference type="SUPFAM" id="SSF55729">
    <property type="entry name" value="Acyl-CoA N-acyltransferases (Nat)"/>
    <property type="match status" value="1"/>
</dbReference>
<dbReference type="Proteomes" id="UP000198552">
    <property type="component" value="Unassembled WGS sequence"/>
</dbReference>
<dbReference type="PANTHER" id="PTHR43305:SF1">
    <property type="entry name" value="FAMILY N-ACETYLTRANSFERASE, PUTATIVE (AFU_ORTHOLOGUE AFUA_2G01380)-RELATED"/>
    <property type="match status" value="1"/>
</dbReference>
<accession>A0A1G9VSB9</accession>
<dbReference type="OrthoDB" id="70840at2"/>